<gene>
    <name evidence="1" type="ORF">RaK2_00483</name>
</gene>
<dbReference type="RefSeq" id="YP_007007638.1">
    <property type="nucleotide sequence ID" value="NC_019526.1"/>
</dbReference>
<keyword evidence="2" id="KW-1185">Reference proteome</keyword>
<name>H6X4U0_9CAUD</name>
<dbReference type="KEGG" id="vg:14013071"/>
<proteinExistence type="predicted"/>
<organism evidence="1 2">
    <name type="scientific">Klebsiella phage vB_KleM_RaK2</name>
    <dbReference type="NCBI Taxonomy" id="1147094"/>
    <lineage>
        <taxon>Viruses</taxon>
        <taxon>Duplodnaviria</taxon>
        <taxon>Heunggongvirae</taxon>
        <taxon>Uroviricota</taxon>
        <taxon>Caudoviricetes</taxon>
        <taxon>Alcyoneusvirus</taxon>
        <taxon>Alcyoneusvirus RaK2</taxon>
    </lineage>
</organism>
<reference evidence="1 2" key="1">
    <citation type="journal article" date="2012" name="J. Virol.">
        <title>Genome of Klebsiella sp.-Infecting Bacteriophage vB_KleM_RaK2.</title>
        <authorList>
            <person name="Simoliunas E."/>
            <person name="Kaliniene L."/>
            <person name="Truncaite L."/>
            <person name="Klausa V."/>
            <person name="Zajanckauskaite A."/>
            <person name="Meskys R."/>
        </authorList>
    </citation>
    <scope>NUCLEOTIDE SEQUENCE [LARGE SCALE GENOMIC DNA]</scope>
</reference>
<dbReference type="GeneID" id="14013071"/>
<dbReference type="OrthoDB" id="19463at10239"/>
<evidence type="ECO:0000313" key="1">
    <source>
        <dbReference type="EMBL" id="AFA44756.1"/>
    </source>
</evidence>
<sequence length="145" mass="16431">MKLYLLVNSYCTGKQAYIQAMHAGFDLLMKYHDDSTYGTKCVDMITDWYNNHKTVVVLNAGNSDMLHYYETILDAQQTVPYDVFCEPGLDGTMTAIAVLASTEMVEDMKHMRDGLYDDVPGFFGVKYGCELEEILTDMSTMRTAD</sequence>
<protein>
    <submittedName>
        <fullName evidence="1">Uncharacterized protein</fullName>
    </submittedName>
</protein>
<dbReference type="EMBL" id="JQ513383">
    <property type="protein sequence ID" value="AFA44756.1"/>
    <property type="molecule type" value="Genomic_DNA"/>
</dbReference>
<dbReference type="Proteomes" id="UP000007524">
    <property type="component" value="Segment"/>
</dbReference>
<evidence type="ECO:0000313" key="2">
    <source>
        <dbReference type="Proteomes" id="UP000007524"/>
    </source>
</evidence>
<accession>H6X4U0</accession>